<keyword evidence="1" id="KW-0812">Transmembrane</keyword>
<dbReference type="STRING" id="879305.HMPREF9290_1478"/>
<keyword evidence="1" id="KW-0472">Membrane</keyword>
<dbReference type="AlphaFoldDB" id="F0GUQ6"/>
<comment type="caution">
    <text evidence="2">The sequence shown here is derived from an EMBL/GenBank/DDBJ whole genome shotgun (WGS) entry which is preliminary data.</text>
</comment>
<dbReference type="EMBL" id="AEXM01000012">
    <property type="protein sequence ID" value="EGC82326.1"/>
    <property type="molecule type" value="Genomic_DNA"/>
</dbReference>
<dbReference type="PATRIC" id="fig|879305.3.peg.538"/>
<accession>F0GUQ6</accession>
<keyword evidence="3" id="KW-1185">Reference proteome</keyword>
<proteinExistence type="predicted"/>
<feature type="transmembrane region" description="Helical" evidence="1">
    <location>
        <begin position="34"/>
        <end position="57"/>
    </location>
</feature>
<gene>
    <name evidence="2" type="ORF">HMPREF9290_1478</name>
</gene>
<name>F0GUQ6_9FIRM</name>
<sequence>MFKGIGFLLIAIGYAGNYKKYLNNYKSHKSKENLLELIGISLIIVGTFVLGICYIFGE</sequence>
<organism evidence="2 3">
    <name type="scientific">Anaerococcus prevotii ACS-065-V-Col13</name>
    <dbReference type="NCBI Taxonomy" id="879305"/>
    <lineage>
        <taxon>Bacteria</taxon>
        <taxon>Bacillati</taxon>
        <taxon>Bacillota</taxon>
        <taxon>Tissierellia</taxon>
        <taxon>Tissierellales</taxon>
        <taxon>Peptoniphilaceae</taxon>
        <taxon>Anaerococcus</taxon>
    </lineage>
</organism>
<protein>
    <submittedName>
        <fullName evidence="2">Uncharacterized protein</fullName>
    </submittedName>
</protein>
<evidence type="ECO:0000256" key="1">
    <source>
        <dbReference type="SAM" id="Phobius"/>
    </source>
</evidence>
<keyword evidence="1" id="KW-1133">Transmembrane helix</keyword>
<dbReference type="RefSeq" id="WP_004834116.1">
    <property type="nucleotide sequence ID" value="NZ_AEXM01000012.1"/>
</dbReference>
<reference evidence="2 3" key="1">
    <citation type="submission" date="2011-01" db="EMBL/GenBank/DDBJ databases">
        <authorList>
            <person name="Durkin A.S."/>
            <person name="Madupu R."/>
            <person name="Torralba M."/>
            <person name="Gillis M."/>
            <person name="Methe B."/>
            <person name="Sutton G."/>
            <person name="Nelson K.E."/>
        </authorList>
    </citation>
    <scope>NUCLEOTIDE SEQUENCE [LARGE SCALE GENOMIC DNA]</scope>
    <source>
        <strain evidence="2 3">ACS-065-V-Col13</strain>
    </source>
</reference>
<evidence type="ECO:0000313" key="3">
    <source>
        <dbReference type="Proteomes" id="UP000005286"/>
    </source>
</evidence>
<dbReference type="Proteomes" id="UP000005286">
    <property type="component" value="Unassembled WGS sequence"/>
</dbReference>
<evidence type="ECO:0000313" key="2">
    <source>
        <dbReference type="EMBL" id="EGC82326.1"/>
    </source>
</evidence>